<protein>
    <submittedName>
        <fullName evidence="1">Cupin</fullName>
    </submittedName>
</protein>
<gene>
    <name evidence="1" type="ORF">HCJ96_05865</name>
</gene>
<dbReference type="CDD" id="cd02208">
    <property type="entry name" value="cupin_RmlC-like"/>
    <property type="match status" value="1"/>
</dbReference>
<comment type="caution">
    <text evidence="1">The sequence shown here is derived from an EMBL/GenBank/DDBJ whole genome shotgun (WGS) entry which is preliminary data.</text>
</comment>
<reference evidence="1 2" key="1">
    <citation type="submission" date="2020-03" db="EMBL/GenBank/DDBJ databases">
        <title>Alteromonas ponticola sp. nov., isolated from seawater.</title>
        <authorList>
            <person name="Yoon J.-H."/>
            <person name="Kim Y.-O."/>
        </authorList>
    </citation>
    <scope>NUCLEOTIDE SEQUENCE [LARGE SCALE GENOMIC DNA]</scope>
    <source>
        <strain evidence="1 2">MYP5</strain>
    </source>
</reference>
<dbReference type="RefSeq" id="WP_169210106.1">
    <property type="nucleotide sequence ID" value="NZ_JAATNW010000003.1"/>
</dbReference>
<dbReference type="InterPro" id="IPR011051">
    <property type="entry name" value="RmlC_Cupin_sf"/>
</dbReference>
<sequence length="137" mass="15466">MTDNKSEGSTSVLSLLKNFIVITPDQQARIEVADDRVYERLATDYDGFVGHKLISTFEFDKDWSNWEKHPHGDEIVVLLSGSVTLIIERDSCQQTVQLDYAGTFAVVPRDSWHTATTNTLSKLLFITPGENTQHRPV</sequence>
<organism evidence="1 2">
    <name type="scientific">Alteromonas ponticola</name>
    <dbReference type="NCBI Taxonomy" id="2720613"/>
    <lineage>
        <taxon>Bacteria</taxon>
        <taxon>Pseudomonadati</taxon>
        <taxon>Pseudomonadota</taxon>
        <taxon>Gammaproteobacteria</taxon>
        <taxon>Alteromonadales</taxon>
        <taxon>Alteromonadaceae</taxon>
        <taxon>Alteromonas/Salinimonas group</taxon>
        <taxon>Alteromonas</taxon>
    </lineage>
</organism>
<dbReference type="Gene3D" id="2.60.120.10">
    <property type="entry name" value="Jelly Rolls"/>
    <property type="match status" value="1"/>
</dbReference>
<dbReference type="InterPro" id="IPR014710">
    <property type="entry name" value="RmlC-like_jellyroll"/>
</dbReference>
<dbReference type="Proteomes" id="UP000709336">
    <property type="component" value="Unassembled WGS sequence"/>
</dbReference>
<dbReference type="SUPFAM" id="SSF51182">
    <property type="entry name" value="RmlC-like cupins"/>
    <property type="match status" value="1"/>
</dbReference>
<evidence type="ECO:0000313" key="2">
    <source>
        <dbReference type="Proteomes" id="UP000709336"/>
    </source>
</evidence>
<name>A0ABX1QZ84_9ALTE</name>
<dbReference type="EMBL" id="JAATNW010000003">
    <property type="protein sequence ID" value="NMH59538.1"/>
    <property type="molecule type" value="Genomic_DNA"/>
</dbReference>
<accession>A0ABX1QZ84</accession>
<proteinExistence type="predicted"/>
<keyword evidence="2" id="KW-1185">Reference proteome</keyword>
<evidence type="ECO:0000313" key="1">
    <source>
        <dbReference type="EMBL" id="NMH59538.1"/>
    </source>
</evidence>